<proteinExistence type="predicted"/>
<sequence length="55" mass="6477">MTEQERKYIAPFAELYGYSKGEVAEYGDIIARTLTFKRYVLAESIRELFNGIIRR</sequence>
<dbReference type="Proteomes" id="UP000198618">
    <property type="component" value="Unassembled WGS sequence"/>
</dbReference>
<dbReference type="AlphaFoldDB" id="A0A1I0EAF6"/>
<name>A0A1I0EAF6_9BACI</name>
<reference evidence="1 2" key="1">
    <citation type="submission" date="2016-10" db="EMBL/GenBank/DDBJ databases">
        <authorList>
            <person name="de Groot N.N."/>
        </authorList>
    </citation>
    <scope>NUCLEOTIDE SEQUENCE [LARGE SCALE GENOMIC DNA]</scope>
    <source>
        <strain evidence="1 2">IBRC-M 10780</strain>
    </source>
</reference>
<keyword evidence="2" id="KW-1185">Reference proteome</keyword>
<organism evidence="1 2">
    <name type="scientific">Oceanobacillus limi</name>
    <dbReference type="NCBI Taxonomy" id="930131"/>
    <lineage>
        <taxon>Bacteria</taxon>
        <taxon>Bacillati</taxon>
        <taxon>Bacillota</taxon>
        <taxon>Bacilli</taxon>
        <taxon>Bacillales</taxon>
        <taxon>Bacillaceae</taxon>
        <taxon>Oceanobacillus</taxon>
    </lineage>
</organism>
<protein>
    <submittedName>
        <fullName evidence="1">Uncharacterized protein</fullName>
    </submittedName>
</protein>
<gene>
    <name evidence="1" type="ORF">SAMN05216389_1114</name>
</gene>
<dbReference type="RefSeq" id="WP_170840773.1">
    <property type="nucleotide sequence ID" value="NZ_FOHE01000011.1"/>
</dbReference>
<accession>A0A1I0EAF6</accession>
<evidence type="ECO:0000313" key="1">
    <source>
        <dbReference type="EMBL" id="SET42025.1"/>
    </source>
</evidence>
<dbReference type="EMBL" id="FOHE01000011">
    <property type="protein sequence ID" value="SET42025.1"/>
    <property type="molecule type" value="Genomic_DNA"/>
</dbReference>
<evidence type="ECO:0000313" key="2">
    <source>
        <dbReference type="Proteomes" id="UP000198618"/>
    </source>
</evidence>